<dbReference type="AlphaFoldDB" id="A0A6A4H510"/>
<dbReference type="EMBL" id="ML769602">
    <property type="protein sequence ID" value="KAE9392207.1"/>
    <property type="molecule type" value="Genomic_DNA"/>
</dbReference>
<sequence>MPLFYFPIAAFTPLCLTDVTFNVLSPDDPLYRSTYAKLSPASCFEYAWNLGIGPHMNFSFLGAHYDCREEYINHFPHDSPFHQDLAIQFVYKEVEECLLGDEVIPLPVTLYAYCDNSDFSFTELYGAVHGFGVPYQYKAPNLRLCLGRDLFLALVKWFKGGLDHSCIGPDGTPLFAKDHIVECHLGQKLMRLTSRNMVEEEALVLWLSSSTCNRLWSMDFADFCSSFILSSYATEHIWSVNIYWGLGGLYLHILDSSN</sequence>
<evidence type="ECO:0000313" key="2">
    <source>
        <dbReference type="EMBL" id="KAE9392207.1"/>
    </source>
</evidence>
<protein>
    <recommendedName>
        <fullName evidence="4">Carboxylic ester hydrolase</fullName>
    </recommendedName>
</protein>
<organism evidence="2 3">
    <name type="scientific">Gymnopus androsaceus JB14</name>
    <dbReference type="NCBI Taxonomy" id="1447944"/>
    <lineage>
        <taxon>Eukaryota</taxon>
        <taxon>Fungi</taxon>
        <taxon>Dikarya</taxon>
        <taxon>Basidiomycota</taxon>
        <taxon>Agaricomycotina</taxon>
        <taxon>Agaricomycetes</taxon>
        <taxon>Agaricomycetidae</taxon>
        <taxon>Agaricales</taxon>
        <taxon>Marasmiineae</taxon>
        <taxon>Omphalotaceae</taxon>
        <taxon>Gymnopus</taxon>
    </lineage>
</organism>
<evidence type="ECO:0000313" key="3">
    <source>
        <dbReference type="Proteomes" id="UP000799118"/>
    </source>
</evidence>
<evidence type="ECO:0008006" key="4">
    <source>
        <dbReference type="Google" id="ProtNLM"/>
    </source>
</evidence>
<accession>A0A6A4H510</accession>
<name>A0A6A4H510_9AGAR</name>
<keyword evidence="1" id="KW-0732">Signal</keyword>
<keyword evidence="3" id="KW-1185">Reference proteome</keyword>
<feature type="signal peptide" evidence="1">
    <location>
        <begin position="1"/>
        <end position="17"/>
    </location>
</feature>
<evidence type="ECO:0000256" key="1">
    <source>
        <dbReference type="SAM" id="SignalP"/>
    </source>
</evidence>
<proteinExistence type="predicted"/>
<feature type="chain" id="PRO_5025586942" description="Carboxylic ester hydrolase" evidence="1">
    <location>
        <begin position="18"/>
        <end position="258"/>
    </location>
</feature>
<dbReference type="Proteomes" id="UP000799118">
    <property type="component" value="Unassembled WGS sequence"/>
</dbReference>
<reference evidence="2" key="1">
    <citation type="journal article" date="2019" name="Environ. Microbiol.">
        <title>Fungal ecological strategies reflected in gene transcription - a case study of two litter decomposers.</title>
        <authorList>
            <person name="Barbi F."/>
            <person name="Kohler A."/>
            <person name="Barry K."/>
            <person name="Baskaran P."/>
            <person name="Daum C."/>
            <person name="Fauchery L."/>
            <person name="Ihrmark K."/>
            <person name="Kuo A."/>
            <person name="LaButti K."/>
            <person name="Lipzen A."/>
            <person name="Morin E."/>
            <person name="Grigoriev I.V."/>
            <person name="Henrissat B."/>
            <person name="Lindahl B."/>
            <person name="Martin F."/>
        </authorList>
    </citation>
    <scope>NUCLEOTIDE SEQUENCE</scope>
    <source>
        <strain evidence="2">JB14</strain>
    </source>
</reference>
<gene>
    <name evidence="2" type="ORF">BT96DRAFT_1000612</name>
</gene>
<dbReference type="OrthoDB" id="2998890at2759"/>